<dbReference type="CDD" id="cd05403">
    <property type="entry name" value="NT_KNTase_like"/>
    <property type="match status" value="1"/>
</dbReference>
<dbReference type="InterPro" id="IPR043519">
    <property type="entry name" value="NT_sf"/>
</dbReference>
<dbReference type="PROSITE" id="PS51257">
    <property type="entry name" value="PROKAR_LIPOPROTEIN"/>
    <property type="match status" value="1"/>
</dbReference>
<reference evidence="8" key="1">
    <citation type="journal article" date="2019" name="Int. J. Syst. Evol. Microbiol.">
        <title>The Global Catalogue of Microorganisms (GCM) 10K type strain sequencing project: providing services to taxonomists for standard genome sequencing and annotation.</title>
        <authorList>
            <consortium name="The Broad Institute Genomics Platform"/>
            <consortium name="The Broad Institute Genome Sequencing Center for Infectious Disease"/>
            <person name="Wu L."/>
            <person name="Ma J."/>
        </authorList>
    </citation>
    <scope>NUCLEOTIDE SEQUENCE [LARGE SCALE GENOMIC DNA]</scope>
    <source>
        <strain evidence="8">KCTC 3913</strain>
    </source>
</reference>
<dbReference type="PIRSF" id="PIRSF000819">
    <property type="entry name" value="Streptomycin_3-adenylyltransf"/>
    <property type="match status" value="1"/>
</dbReference>
<keyword evidence="1 4" id="KW-0808">Transferase</keyword>
<proteinExistence type="predicted"/>
<keyword evidence="4" id="KW-0547">Nucleotide-binding</keyword>
<evidence type="ECO:0000256" key="3">
    <source>
        <dbReference type="ARBA" id="ARBA00047831"/>
    </source>
</evidence>
<comment type="catalytic activity">
    <reaction evidence="3 4">
        <text>spectinomycin + ATP = 9-O-adenylylspectinomycin + diphosphate</text>
        <dbReference type="Rhea" id="RHEA:63228"/>
        <dbReference type="ChEBI" id="CHEBI:30616"/>
        <dbReference type="ChEBI" id="CHEBI:33019"/>
        <dbReference type="ChEBI" id="CHEBI:146260"/>
        <dbReference type="ChEBI" id="CHEBI:146261"/>
    </reaction>
</comment>
<keyword evidence="8" id="KW-1185">Reference proteome</keyword>
<dbReference type="GO" id="GO:0016779">
    <property type="term" value="F:nucleotidyltransferase activity"/>
    <property type="evidence" value="ECO:0007669"/>
    <property type="project" value="UniProtKB-KW"/>
</dbReference>
<dbReference type="RefSeq" id="WP_377937329.1">
    <property type="nucleotide sequence ID" value="NZ_JBHUMF010000031.1"/>
</dbReference>
<dbReference type="InterPro" id="IPR024172">
    <property type="entry name" value="AadA/Aad9"/>
</dbReference>
<organism evidence="7 8">
    <name type="scientific">Bacillus seohaeanensis</name>
    <dbReference type="NCBI Taxonomy" id="284580"/>
    <lineage>
        <taxon>Bacteria</taxon>
        <taxon>Bacillati</taxon>
        <taxon>Bacillota</taxon>
        <taxon>Bacilli</taxon>
        <taxon>Bacillales</taxon>
        <taxon>Bacillaceae</taxon>
        <taxon>Bacillus</taxon>
    </lineage>
</organism>
<evidence type="ECO:0000256" key="1">
    <source>
        <dbReference type="ARBA" id="ARBA00022679"/>
    </source>
</evidence>
<dbReference type="SUPFAM" id="SSF81301">
    <property type="entry name" value="Nucleotidyltransferase"/>
    <property type="match status" value="1"/>
</dbReference>
<keyword evidence="2 4" id="KW-0046">Antibiotic resistance</keyword>
<dbReference type="Pfam" id="PF01909">
    <property type="entry name" value="NTP_transf_2"/>
    <property type="match status" value="1"/>
</dbReference>
<dbReference type="Pfam" id="PF13427">
    <property type="entry name" value="AadA_C"/>
    <property type="match status" value="1"/>
</dbReference>
<keyword evidence="4 7" id="KW-0548">Nucleotidyltransferase</keyword>
<feature type="domain" description="Polymerase nucleotidyl transferase" evidence="5">
    <location>
        <begin position="11"/>
        <end position="87"/>
    </location>
</feature>
<evidence type="ECO:0000256" key="2">
    <source>
        <dbReference type="ARBA" id="ARBA00023251"/>
    </source>
</evidence>
<protein>
    <recommendedName>
        <fullName evidence="4">Spectinomycin 9-adenylyltransferase</fullName>
    </recommendedName>
</protein>
<name>A0ABW5RW65_9BACI</name>
<evidence type="ECO:0000313" key="7">
    <source>
        <dbReference type="EMBL" id="MFD2682694.1"/>
    </source>
</evidence>
<dbReference type="EMBL" id="JBHUMF010000031">
    <property type="protein sequence ID" value="MFD2682694.1"/>
    <property type="molecule type" value="Genomic_DNA"/>
</dbReference>
<dbReference type="Proteomes" id="UP001597506">
    <property type="component" value="Unassembled WGS sequence"/>
</dbReference>
<sequence>MESLLQRLVVIFNELLNGNVKGIYLHGSVAMGCFTPKSDIDLLVVVDSQVEREVKKQFTTKILELDKEFPEKGVELSIVRKEKINPFLYPTPFEYHYSNDHKKKYIEDSDYILENDVDYDIAAHITVIKERGRTLFGEEISSMFGEISPLYYQDSIYRDVSDVMEKGRDNSTYYVLNLCRALYYFKEGVVSSKKEGGEWGTQNLPAEYKALIDGALDAYNDGRRWELSISEKEHFHSFCQSILAKIKSEKIKYKNGIKGDNGQM</sequence>
<comment type="caution">
    <text evidence="7">The sequence shown here is derived from an EMBL/GenBank/DDBJ whole genome shotgun (WGS) entry which is preliminary data.</text>
</comment>
<evidence type="ECO:0000259" key="5">
    <source>
        <dbReference type="Pfam" id="PF01909"/>
    </source>
</evidence>
<gene>
    <name evidence="7" type="ORF">ACFSUL_18300</name>
</gene>
<feature type="domain" description="Adenylyltransferase AadA C-terminal" evidence="6">
    <location>
        <begin position="143"/>
        <end position="231"/>
    </location>
</feature>
<dbReference type="Gene3D" id="3.30.460.10">
    <property type="entry name" value="Beta Polymerase, domain 2"/>
    <property type="match status" value="1"/>
</dbReference>
<dbReference type="InterPro" id="IPR002934">
    <property type="entry name" value="Polymerase_NTP_transf_dom"/>
</dbReference>
<dbReference type="InterPro" id="IPR025184">
    <property type="entry name" value="AadA_C"/>
</dbReference>
<evidence type="ECO:0000259" key="6">
    <source>
        <dbReference type="Pfam" id="PF13427"/>
    </source>
</evidence>
<keyword evidence="4" id="KW-0067">ATP-binding</keyword>
<evidence type="ECO:0000256" key="4">
    <source>
        <dbReference type="PIRNR" id="PIRNR000819"/>
    </source>
</evidence>
<accession>A0ABW5RW65</accession>
<evidence type="ECO:0000313" key="8">
    <source>
        <dbReference type="Proteomes" id="UP001597506"/>
    </source>
</evidence>